<feature type="binding site" evidence="8">
    <location>
        <position position="145"/>
    </location>
    <ligand>
        <name>Zn(2+)</name>
        <dbReference type="ChEBI" id="CHEBI:29105"/>
        <label>1</label>
        <note>catalytic</note>
    </ligand>
</feature>
<dbReference type="PANTHER" id="PTHR46018">
    <property type="entry name" value="ZINC PHOSPHODIESTERASE ELAC PROTEIN 1"/>
    <property type="match status" value="1"/>
</dbReference>
<dbReference type="InterPro" id="IPR036866">
    <property type="entry name" value="RibonucZ/Hydroxyglut_hydro"/>
</dbReference>
<comment type="function">
    <text evidence="8">Zinc phosphodiesterase, which displays some tRNA 3'-processing endonuclease activity. Probably involved in tRNA maturation, by removing a 3'-trailer from precursor tRNA.</text>
</comment>
<dbReference type="SUPFAM" id="SSF56281">
    <property type="entry name" value="Metallo-hydrolase/oxidoreductase"/>
    <property type="match status" value="1"/>
</dbReference>
<dbReference type="GO" id="GO:0042781">
    <property type="term" value="F:3'-tRNA processing endoribonuclease activity"/>
    <property type="evidence" value="ECO:0007669"/>
    <property type="project" value="UniProtKB-UniRule"/>
</dbReference>
<evidence type="ECO:0000256" key="8">
    <source>
        <dbReference type="HAMAP-Rule" id="MF_01818"/>
    </source>
</evidence>
<comment type="similarity">
    <text evidence="8">Belongs to the RNase Z family.</text>
</comment>
<dbReference type="STRING" id="1189621.A3SI_03905"/>
<evidence type="ECO:0000313" key="10">
    <source>
        <dbReference type="Proteomes" id="UP000005551"/>
    </source>
</evidence>
<feature type="binding site" evidence="8">
    <location>
        <position position="217"/>
    </location>
    <ligand>
        <name>Zn(2+)</name>
        <dbReference type="ChEBI" id="CHEBI:29105"/>
        <label>1</label>
        <note>catalytic</note>
    </ligand>
</feature>
<keyword evidence="4 8" id="KW-0479">Metal-binding</keyword>
<evidence type="ECO:0000256" key="6">
    <source>
        <dbReference type="ARBA" id="ARBA00022801"/>
    </source>
</evidence>
<keyword evidence="2 8" id="KW-0819">tRNA processing</keyword>
<feature type="binding site" evidence="8">
    <location>
        <position position="275"/>
    </location>
    <ligand>
        <name>Zn(2+)</name>
        <dbReference type="ChEBI" id="CHEBI:29105"/>
        <label>2</label>
        <note>catalytic</note>
    </ligand>
</feature>
<dbReference type="AlphaFoldDB" id="I5C985"/>
<dbReference type="PATRIC" id="fig|1189621.3.peg.815"/>
<sequence length="311" mass="35012">MSAETFDITILGANSAVPAHGRHPSSQYVRIGQDALLIDCGEGTQMQLKKFRCKLNRIAYIFISHLHGDHFYGLIGLLSSMQLQRRERLLTLIGPPGLDEIITVQLKHSQSALEFPLRFLAVQPTAKELLVEEPSYRVYGFPLQHRIPCTGFLIEEKTPFRKLIKEALEADRPPVEVIKALREGRELPDPETGEVRYPLSRYAYPSPQPRSYAYCSDTKYFPELADMIRGVSLLYHESTFSQIDAQRALETGHSTTRDAAFSALRAEAGELLLGHFSSRYVDLAPLLAEAQTIFPSSHLSEEGKTFIPKVR</sequence>
<dbReference type="RefSeq" id="WP_009053608.1">
    <property type="nucleotide sequence ID" value="NZ_AJYA01000007.1"/>
</dbReference>
<dbReference type="OrthoDB" id="9800940at2"/>
<keyword evidence="3 8" id="KW-0540">Nuclease</keyword>
<keyword evidence="7 8" id="KW-0862">Zinc</keyword>
<comment type="caution">
    <text evidence="9">The sequence shown here is derived from an EMBL/GenBank/DDBJ whole genome shotgun (WGS) entry which is preliminary data.</text>
</comment>
<feature type="binding site" evidence="8">
    <location>
        <position position="67"/>
    </location>
    <ligand>
        <name>Zn(2+)</name>
        <dbReference type="ChEBI" id="CHEBI:29105"/>
        <label>1</label>
        <note>catalytic</note>
    </ligand>
</feature>
<gene>
    <name evidence="8" type="primary">rnz</name>
    <name evidence="9" type="ORF">A3SI_03905</name>
</gene>
<dbReference type="Gene3D" id="3.60.15.10">
    <property type="entry name" value="Ribonuclease Z/Hydroxyacylglutathione hydrolase-like"/>
    <property type="match status" value="1"/>
</dbReference>
<evidence type="ECO:0000256" key="1">
    <source>
        <dbReference type="ARBA" id="ARBA00011738"/>
    </source>
</evidence>
<organism evidence="9 10">
    <name type="scientific">Nitritalea halalkaliphila LW7</name>
    <dbReference type="NCBI Taxonomy" id="1189621"/>
    <lineage>
        <taxon>Bacteria</taxon>
        <taxon>Pseudomonadati</taxon>
        <taxon>Bacteroidota</taxon>
        <taxon>Cytophagia</taxon>
        <taxon>Cytophagales</taxon>
        <taxon>Cyclobacteriaceae</taxon>
        <taxon>Nitritalea</taxon>
    </lineage>
</organism>
<dbReference type="EMBL" id="AJYA01000007">
    <property type="protein sequence ID" value="EIM78387.1"/>
    <property type="molecule type" value="Genomic_DNA"/>
</dbReference>
<dbReference type="HAMAP" id="MF_01818">
    <property type="entry name" value="RNase_Z_BN"/>
    <property type="match status" value="1"/>
</dbReference>
<evidence type="ECO:0000256" key="3">
    <source>
        <dbReference type="ARBA" id="ARBA00022722"/>
    </source>
</evidence>
<dbReference type="NCBIfam" id="NF000801">
    <property type="entry name" value="PRK00055.1-3"/>
    <property type="match status" value="1"/>
</dbReference>
<evidence type="ECO:0000313" key="9">
    <source>
        <dbReference type="EMBL" id="EIM78387.1"/>
    </source>
</evidence>
<feature type="binding site" evidence="8">
    <location>
        <position position="65"/>
    </location>
    <ligand>
        <name>Zn(2+)</name>
        <dbReference type="ChEBI" id="CHEBI:29105"/>
        <label>1</label>
        <note>catalytic</note>
    </ligand>
</feature>
<accession>I5C985</accession>
<dbReference type="Pfam" id="PF23023">
    <property type="entry name" value="Anti-Pycsar_Apyc1"/>
    <property type="match status" value="1"/>
</dbReference>
<keyword evidence="5 8" id="KW-0255">Endonuclease</keyword>
<dbReference type="InterPro" id="IPR013471">
    <property type="entry name" value="RNase_Z/BN"/>
</dbReference>
<comment type="catalytic activity">
    <reaction evidence="8">
        <text>Endonucleolytic cleavage of RNA, removing extra 3' nucleotides from tRNA precursor, generating 3' termini of tRNAs. A 3'-hydroxy group is left at the tRNA terminus and a 5'-phosphoryl group is left at the trailer molecule.</text>
        <dbReference type="EC" id="3.1.26.11"/>
    </reaction>
</comment>
<protein>
    <recommendedName>
        <fullName evidence="8">Ribonuclease Z</fullName>
        <shortName evidence="8">RNase Z</shortName>
        <ecNumber evidence="8">3.1.26.11</ecNumber>
    </recommendedName>
    <alternativeName>
        <fullName evidence="8">tRNA 3 endonuclease</fullName>
    </alternativeName>
    <alternativeName>
        <fullName evidence="8">tRNase Z</fullName>
    </alternativeName>
</protein>
<reference evidence="9 10" key="1">
    <citation type="submission" date="2012-05" db="EMBL/GenBank/DDBJ databases">
        <title>Genome sequence of Nitritalea halalkaliphila LW7.</title>
        <authorList>
            <person name="Jangir P.K."/>
            <person name="Singh A."/>
            <person name="Shivaji S."/>
            <person name="Sharma R."/>
        </authorList>
    </citation>
    <scope>NUCLEOTIDE SEQUENCE [LARGE SCALE GENOMIC DNA]</scope>
    <source>
        <strain evidence="9 10">LW7</strain>
    </source>
</reference>
<keyword evidence="6 8" id="KW-0378">Hydrolase</keyword>
<feature type="binding site" evidence="8">
    <location>
        <position position="69"/>
    </location>
    <ligand>
        <name>Zn(2+)</name>
        <dbReference type="ChEBI" id="CHEBI:29105"/>
        <label>2</label>
        <note>catalytic</note>
    </ligand>
</feature>
<evidence type="ECO:0000256" key="7">
    <source>
        <dbReference type="ARBA" id="ARBA00022833"/>
    </source>
</evidence>
<dbReference type="PANTHER" id="PTHR46018:SF2">
    <property type="entry name" value="ZINC PHOSPHODIESTERASE ELAC PROTEIN 1"/>
    <property type="match status" value="1"/>
</dbReference>
<proteinExistence type="inferred from homology"/>
<dbReference type="EC" id="3.1.26.11" evidence="8"/>
<feature type="binding site" evidence="8">
    <location>
        <position position="217"/>
    </location>
    <ligand>
        <name>Zn(2+)</name>
        <dbReference type="ChEBI" id="CHEBI:29105"/>
        <label>2</label>
        <note>catalytic</note>
    </ligand>
</feature>
<keyword evidence="10" id="KW-1185">Reference proteome</keyword>
<evidence type="ECO:0000256" key="4">
    <source>
        <dbReference type="ARBA" id="ARBA00022723"/>
    </source>
</evidence>
<evidence type="ECO:0000256" key="2">
    <source>
        <dbReference type="ARBA" id="ARBA00022694"/>
    </source>
</evidence>
<comment type="subunit">
    <text evidence="1 8">Homodimer.</text>
</comment>
<comment type="cofactor">
    <cofactor evidence="8">
        <name>Zn(2+)</name>
        <dbReference type="ChEBI" id="CHEBI:29105"/>
    </cofactor>
    <text evidence="8">Binds 2 Zn(2+) ions.</text>
</comment>
<feature type="active site" description="Proton acceptor" evidence="8">
    <location>
        <position position="69"/>
    </location>
</feature>
<feature type="binding site" evidence="8">
    <location>
        <position position="70"/>
    </location>
    <ligand>
        <name>Zn(2+)</name>
        <dbReference type="ChEBI" id="CHEBI:29105"/>
        <label>2</label>
        <note>catalytic</note>
    </ligand>
</feature>
<evidence type="ECO:0000256" key="5">
    <source>
        <dbReference type="ARBA" id="ARBA00022759"/>
    </source>
</evidence>
<dbReference type="GO" id="GO:0008270">
    <property type="term" value="F:zinc ion binding"/>
    <property type="evidence" value="ECO:0007669"/>
    <property type="project" value="UniProtKB-UniRule"/>
</dbReference>
<name>I5C985_9BACT</name>
<dbReference type="CDD" id="cd07717">
    <property type="entry name" value="RNaseZ_ZiPD-like_MBL-fold"/>
    <property type="match status" value="1"/>
</dbReference>
<dbReference type="Proteomes" id="UP000005551">
    <property type="component" value="Unassembled WGS sequence"/>
</dbReference>